<evidence type="ECO:0000313" key="1">
    <source>
        <dbReference type="EMBL" id="MET3870063.1"/>
    </source>
</evidence>
<evidence type="ECO:0000313" key="2">
    <source>
        <dbReference type="Proteomes" id="UP001549119"/>
    </source>
</evidence>
<dbReference type="RefSeq" id="WP_209651175.1">
    <property type="nucleotide sequence ID" value="NZ_JBEPNV010000005.1"/>
</dbReference>
<sequence>MKTSNEILNLIPTPPAIEILAEEFNPVIHKVDQIDALEQVALLREQNFTNVGQTELHSGVHPVYGRCIIMISDASASIIPFA</sequence>
<keyword evidence="2" id="KW-1185">Reference proteome</keyword>
<dbReference type="Proteomes" id="UP001549119">
    <property type="component" value="Unassembled WGS sequence"/>
</dbReference>
<dbReference type="EMBL" id="JBEPNW010000008">
    <property type="protein sequence ID" value="MET3870063.1"/>
    <property type="molecule type" value="Genomic_DNA"/>
</dbReference>
<gene>
    <name evidence="1" type="ORF">ABIC20_007448</name>
</gene>
<accession>A0ABV2NUH8</accession>
<name>A0ABV2NUH8_9HYPH</name>
<reference evidence="1 2" key="1">
    <citation type="submission" date="2024-06" db="EMBL/GenBank/DDBJ databases">
        <title>Genomics of switchgrass bacterial isolates.</title>
        <authorList>
            <person name="Shade A."/>
        </authorList>
    </citation>
    <scope>NUCLEOTIDE SEQUENCE [LARGE SCALE GENOMIC DNA]</scope>
    <source>
        <strain evidence="1 2">PvP084</strain>
    </source>
</reference>
<comment type="caution">
    <text evidence="1">The sequence shown here is derived from an EMBL/GenBank/DDBJ whole genome shotgun (WGS) entry which is preliminary data.</text>
</comment>
<protein>
    <submittedName>
        <fullName evidence="1">Uncharacterized protein</fullName>
    </submittedName>
</protein>
<organism evidence="1 2">
    <name type="scientific">Methylobacterium radiotolerans</name>
    <dbReference type="NCBI Taxonomy" id="31998"/>
    <lineage>
        <taxon>Bacteria</taxon>
        <taxon>Pseudomonadati</taxon>
        <taxon>Pseudomonadota</taxon>
        <taxon>Alphaproteobacteria</taxon>
        <taxon>Hyphomicrobiales</taxon>
        <taxon>Methylobacteriaceae</taxon>
        <taxon>Methylobacterium</taxon>
    </lineage>
</organism>
<proteinExistence type="predicted"/>